<sequence length="293" mass="30357">MRIVVGFSAGGPTDVVARAFADHASRVLGQPFIVDNKPGANTVVAAELVASAPADGYTLLLGATNHTMIPALYSARVKFDAIRSFAPVCTLAESPTVLVVGPAMKVTTLAAFLDNVRAAPGRRTFGSAGAGSSGHFAGERFNRLAHTSINHIPYKGAAPVVTDLVGGQLDSSFATLGSVLPQIQSGRLTPLAVAAVRRSPLLPNVPTFEEAGVSGYQDDAWYGLLAPAGTPRPVLDALEKAARSFADAPGSVEKLHGLGLNAQNVCGATFGAQLQHEVQVNTKLAKELNLKLD</sequence>
<dbReference type="EMBL" id="JAEPWM010000004">
    <property type="protein sequence ID" value="MBK6006881.1"/>
    <property type="molecule type" value="Genomic_DNA"/>
</dbReference>
<dbReference type="PANTHER" id="PTHR42928:SF5">
    <property type="entry name" value="BLR1237 PROTEIN"/>
    <property type="match status" value="1"/>
</dbReference>
<evidence type="ECO:0000313" key="2">
    <source>
        <dbReference type="EMBL" id="MBK6006881.1"/>
    </source>
</evidence>
<dbReference type="Proteomes" id="UP000630528">
    <property type="component" value="Unassembled WGS sequence"/>
</dbReference>
<dbReference type="PANTHER" id="PTHR42928">
    <property type="entry name" value="TRICARBOXYLATE-BINDING PROTEIN"/>
    <property type="match status" value="1"/>
</dbReference>
<dbReference type="Gene3D" id="3.40.190.10">
    <property type="entry name" value="Periplasmic binding protein-like II"/>
    <property type="match status" value="1"/>
</dbReference>
<organism evidence="2 3">
    <name type="scientific">Ramlibacter ginsenosidimutans</name>
    <dbReference type="NCBI Taxonomy" id="502333"/>
    <lineage>
        <taxon>Bacteria</taxon>
        <taxon>Pseudomonadati</taxon>
        <taxon>Pseudomonadota</taxon>
        <taxon>Betaproteobacteria</taxon>
        <taxon>Burkholderiales</taxon>
        <taxon>Comamonadaceae</taxon>
        <taxon>Ramlibacter</taxon>
    </lineage>
</organism>
<protein>
    <submittedName>
        <fullName evidence="2">Tripartite tricarboxylate transporter substrate binding protein</fullName>
    </submittedName>
</protein>
<dbReference type="PIRSF" id="PIRSF017082">
    <property type="entry name" value="YflP"/>
    <property type="match status" value="1"/>
</dbReference>
<gene>
    <name evidence="2" type="ORF">JJB11_12340</name>
</gene>
<comment type="similarity">
    <text evidence="1">Belongs to the UPF0065 (bug) family.</text>
</comment>
<dbReference type="Gene3D" id="3.40.190.150">
    <property type="entry name" value="Bordetella uptake gene, domain 1"/>
    <property type="match status" value="1"/>
</dbReference>
<dbReference type="Pfam" id="PF03401">
    <property type="entry name" value="TctC"/>
    <property type="match status" value="1"/>
</dbReference>
<dbReference type="InterPro" id="IPR042100">
    <property type="entry name" value="Bug_dom1"/>
</dbReference>
<dbReference type="InterPro" id="IPR005064">
    <property type="entry name" value="BUG"/>
</dbReference>
<proteinExistence type="inferred from homology"/>
<accession>A0A934TSQ7</accession>
<evidence type="ECO:0000313" key="3">
    <source>
        <dbReference type="Proteomes" id="UP000630528"/>
    </source>
</evidence>
<comment type="caution">
    <text evidence="2">The sequence shown here is derived from an EMBL/GenBank/DDBJ whole genome shotgun (WGS) entry which is preliminary data.</text>
</comment>
<name>A0A934TSQ7_9BURK</name>
<dbReference type="AlphaFoldDB" id="A0A934TSQ7"/>
<keyword evidence="3" id="KW-1185">Reference proteome</keyword>
<evidence type="ECO:0000256" key="1">
    <source>
        <dbReference type="ARBA" id="ARBA00006987"/>
    </source>
</evidence>
<dbReference type="SUPFAM" id="SSF53850">
    <property type="entry name" value="Periplasmic binding protein-like II"/>
    <property type="match status" value="1"/>
</dbReference>
<reference evidence="2" key="1">
    <citation type="journal article" date="2012" name="J. Microbiol. Biotechnol.">
        <title>Ramlibacter ginsenosidimutans sp. nov., with ginsenoside-converting activity.</title>
        <authorList>
            <person name="Wang L."/>
            <person name="An D.S."/>
            <person name="Kim S.G."/>
            <person name="Jin F.X."/>
            <person name="Kim S.C."/>
            <person name="Lee S.T."/>
            <person name="Im W.T."/>
        </authorList>
    </citation>
    <scope>NUCLEOTIDE SEQUENCE</scope>
    <source>
        <strain evidence="2">KACC 17527</strain>
    </source>
</reference>
<reference evidence="2" key="2">
    <citation type="submission" date="2021-01" db="EMBL/GenBank/DDBJ databases">
        <authorList>
            <person name="Kang M."/>
        </authorList>
    </citation>
    <scope>NUCLEOTIDE SEQUENCE</scope>
    <source>
        <strain evidence="2">KACC 17527</strain>
    </source>
</reference>